<dbReference type="EMBL" id="CAJNOM010000072">
    <property type="protein sequence ID" value="CAF0982773.1"/>
    <property type="molecule type" value="Genomic_DNA"/>
</dbReference>
<feature type="domain" description="EGF-like" evidence="4">
    <location>
        <begin position="135"/>
        <end position="166"/>
    </location>
</feature>
<feature type="disulfide bond" evidence="2">
    <location>
        <begin position="282"/>
        <end position="291"/>
    </location>
</feature>
<evidence type="ECO:0000313" key="6">
    <source>
        <dbReference type="EMBL" id="CAF1014055.1"/>
    </source>
</evidence>
<keyword evidence="1 2" id="KW-1015">Disulfide bond</keyword>
<evidence type="ECO:0000256" key="2">
    <source>
        <dbReference type="PROSITE-ProRule" id="PRU00076"/>
    </source>
</evidence>
<name>A0A814FP16_9BILA</name>
<comment type="caution">
    <text evidence="5">The sequence shown here is derived from an EMBL/GenBank/DDBJ whole genome shotgun (WGS) entry which is preliminary data.</text>
</comment>
<keyword evidence="8" id="KW-1185">Reference proteome</keyword>
<reference evidence="5" key="1">
    <citation type="submission" date="2021-02" db="EMBL/GenBank/DDBJ databases">
        <authorList>
            <person name="Nowell W R."/>
        </authorList>
    </citation>
    <scope>NUCLEOTIDE SEQUENCE</scope>
</reference>
<evidence type="ECO:0000256" key="3">
    <source>
        <dbReference type="SAM" id="SignalP"/>
    </source>
</evidence>
<evidence type="ECO:0000313" key="7">
    <source>
        <dbReference type="EMBL" id="CAF1133508.1"/>
    </source>
</evidence>
<dbReference type="PROSITE" id="PS01186">
    <property type="entry name" value="EGF_2"/>
    <property type="match status" value="2"/>
</dbReference>
<dbReference type="Pfam" id="PF07974">
    <property type="entry name" value="EGF_2"/>
    <property type="match status" value="1"/>
</dbReference>
<proteinExistence type="predicted"/>
<dbReference type="PANTHER" id="PTHR24033">
    <property type="entry name" value="EGF-LIKE DOMAIN-CONTAINING PROTEIN"/>
    <property type="match status" value="1"/>
</dbReference>
<evidence type="ECO:0000313" key="8">
    <source>
        <dbReference type="Proteomes" id="UP000663832"/>
    </source>
</evidence>
<protein>
    <recommendedName>
        <fullName evidence="4">EGF-like domain-containing protein</fullName>
    </recommendedName>
</protein>
<feature type="domain" description="EGF-like" evidence="4">
    <location>
        <begin position="167"/>
        <end position="195"/>
    </location>
</feature>
<feature type="domain" description="EGF-like" evidence="4">
    <location>
        <begin position="261"/>
        <end position="292"/>
    </location>
</feature>
<gene>
    <name evidence="7" type="ORF">BJG266_LOCUS23140</name>
    <name evidence="5" type="ORF">QVE165_LOCUS13956</name>
    <name evidence="6" type="ORF">QVE165_LOCUS15629</name>
</gene>
<dbReference type="InterPro" id="IPR013111">
    <property type="entry name" value="EGF_extracell"/>
</dbReference>
<dbReference type="EMBL" id="CAJNOM010000085">
    <property type="protein sequence ID" value="CAF1014055.1"/>
    <property type="molecule type" value="Genomic_DNA"/>
</dbReference>
<keyword evidence="2" id="KW-0245">EGF-like domain</keyword>
<dbReference type="PROSITE" id="PS00022">
    <property type="entry name" value="EGF_1"/>
    <property type="match status" value="3"/>
</dbReference>
<dbReference type="Proteomes" id="UP000663832">
    <property type="component" value="Unassembled WGS sequence"/>
</dbReference>
<feature type="disulfide bond" evidence="2">
    <location>
        <begin position="185"/>
        <end position="194"/>
    </location>
</feature>
<keyword evidence="3" id="KW-0732">Signal</keyword>
<evidence type="ECO:0000256" key="1">
    <source>
        <dbReference type="ARBA" id="ARBA00023157"/>
    </source>
</evidence>
<dbReference type="InterPro" id="IPR000742">
    <property type="entry name" value="EGF"/>
</dbReference>
<dbReference type="Proteomes" id="UP000663877">
    <property type="component" value="Unassembled WGS sequence"/>
</dbReference>
<dbReference type="Gene3D" id="2.10.25.10">
    <property type="entry name" value="Laminin"/>
    <property type="match status" value="1"/>
</dbReference>
<dbReference type="EMBL" id="CAJNOI010000151">
    <property type="protein sequence ID" value="CAF1133508.1"/>
    <property type="molecule type" value="Genomic_DNA"/>
</dbReference>
<dbReference type="PRINTS" id="PR00011">
    <property type="entry name" value="EGFLAMININ"/>
</dbReference>
<feature type="chain" id="PRO_5036224410" description="EGF-like domain-containing protein" evidence="3">
    <location>
        <begin position="25"/>
        <end position="375"/>
    </location>
</feature>
<dbReference type="SMART" id="SM00181">
    <property type="entry name" value="EGF"/>
    <property type="match status" value="3"/>
</dbReference>
<accession>A0A814FP16</accession>
<evidence type="ECO:0000313" key="5">
    <source>
        <dbReference type="EMBL" id="CAF0982773.1"/>
    </source>
</evidence>
<organism evidence="5 8">
    <name type="scientific">Adineta steineri</name>
    <dbReference type="NCBI Taxonomy" id="433720"/>
    <lineage>
        <taxon>Eukaryota</taxon>
        <taxon>Metazoa</taxon>
        <taxon>Spiralia</taxon>
        <taxon>Gnathifera</taxon>
        <taxon>Rotifera</taxon>
        <taxon>Eurotatoria</taxon>
        <taxon>Bdelloidea</taxon>
        <taxon>Adinetida</taxon>
        <taxon>Adinetidae</taxon>
        <taxon>Adineta</taxon>
    </lineage>
</organism>
<comment type="caution">
    <text evidence="2">Lacks conserved residue(s) required for the propagation of feature annotation.</text>
</comment>
<dbReference type="PANTHER" id="PTHR24033:SF151">
    <property type="entry name" value="NOTCH 2"/>
    <property type="match status" value="1"/>
</dbReference>
<feature type="signal peptide" evidence="3">
    <location>
        <begin position="1"/>
        <end position="24"/>
    </location>
</feature>
<evidence type="ECO:0000259" key="4">
    <source>
        <dbReference type="PROSITE" id="PS50026"/>
    </source>
</evidence>
<dbReference type="OrthoDB" id="18487at2759"/>
<feature type="disulfide bond" evidence="2">
    <location>
        <begin position="156"/>
        <end position="165"/>
    </location>
</feature>
<dbReference type="InterPro" id="IPR051830">
    <property type="entry name" value="NOTCH_homolog"/>
</dbReference>
<dbReference type="PROSITE" id="PS50026">
    <property type="entry name" value="EGF_3"/>
    <property type="match status" value="3"/>
</dbReference>
<dbReference type="AlphaFoldDB" id="A0A814FP16"/>
<sequence>MRSSTIVVVALALVAIIAQHSSVATPSSYKELRRQYNDNNHGKNKQYEMFLRRVLQKLDSDDLRPTMRKAANSAKLPVCSDATCCGQTSCIPCKYGSATQYCRGLVFYVFRLFNDSASCSGYSGSRYSGYGCTVPADKCPCVNGGTCDGPSNSCQCKGGWMGETCSECLCQNSGTCDGPDGACQCKSGFTGERCQNPPPAPPPPPPSSCSAATCCSTSSCIQCDNNGTTVSCFGTDYFGGYSYAIYSNPNCQSANRFSQCPSDVCLCQNGGTCDGPGGTCQCKGGWTGERCTNPPPCSAALCCGTDICVSCDNSNTYCRGINDKDIGNDPRTRSRFGLAGVGVHDRYFGVFNCPYACSFGGDGLRGGRSLNASVC</sequence>